<keyword evidence="9" id="KW-1029">Fimbrium biogenesis</keyword>
<evidence type="ECO:0000256" key="9">
    <source>
        <dbReference type="RuleBase" id="RU003884"/>
    </source>
</evidence>
<dbReference type="RefSeq" id="WP_336599569.1">
    <property type="nucleotide sequence ID" value="NZ_JACFYJ010000035.1"/>
</dbReference>
<evidence type="ECO:0000259" key="13">
    <source>
        <dbReference type="Pfam" id="PF13954"/>
    </source>
</evidence>
<dbReference type="InterPro" id="IPR000015">
    <property type="entry name" value="Fimb_usher"/>
</dbReference>
<dbReference type="EMBL" id="JACFYJ010000035">
    <property type="protein sequence ID" value="MEI5999518.1"/>
    <property type="molecule type" value="Genomic_DNA"/>
</dbReference>
<evidence type="ECO:0000256" key="7">
    <source>
        <dbReference type="ARBA" id="ARBA00023136"/>
    </source>
</evidence>
<evidence type="ECO:0000256" key="3">
    <source>
        <dbReference type="ARBA" id="ARBA00022448"/>
    </source>
</evidence>
<gene>
    <name evidence="14" type="ORF">H3V53_20600</name>
</gene>
<keyword evidence="15" id="KW-1185">Reference proteome</keyword>
<evidence type="ECO:0000256" key="4">
    <source>
        <dbReference type="ARBA" id="ARBA00022452"/>
    </source>
</evidence>
<dbReference type="Gene3D" id="3.10.20.410">
    <property type="match status" value="1"/>
</dbReference>
<name>A0ABU8IVU2_9BURK</name>
<feature type="domain" description="PapC N-terminal" evidence="13">
    <location>
        <begin position="133"/>
        <end position="283"/>
    </location>
</feature>
<dbReference type="Proteomes" id="UP001386437">
    <property type="component" value="Unassembled WGS sequence"/>
</dbReference>
<feature type="region of interest" description="Disordered" evidence="10">
    <location>
        <begin position="53"/>
        <end position="129"/>
    </location>
</feature>
<dbReference type="InterPro" id="IPR037224">
    <property type="entry name" value="PapC_N_sf"/>
</dbReference>
<keyword evidence="8 9" id="KW-0998">Cell outer membrane</keyword>
<keyword evidence="3 9" id="KW-0813">Transport</keyword>
<dbReference type="Pfam" id="PF13954">
    <property type="entry name" value="PapC_N"/>
    <property type="match status" value="1"/>
</dbReference>
<evidence type="ECO:0000256" key="6">
    <source>
        <dbReference type="ARBA" id="ARBA00022729"/>
    </source>
</evidence>
<dbReference type="Pfam" id="PF00577">
    <property type="entry name" value="Usher"/>
    <property type="match status" value="1"/>
</dbReference>
<feature type="chain" id="PRO_5046355707" evidence="11">
    <location>
        <begin position="39"/>
        <end position="945"/>
    </location>
</feature>
<keyword evidence="7 9" id="KW-0472">Membrane</keyword>
<keyword evidence="6 11" id="KW-0732">Signal</keyword>
<evidence type="ECO:0000256" key="10">
    <source>
        <dbReference type="SAM" id="MobiDB-lite"/>
    </source>
</evidence>
<dbReference type="InterPro" id="IPR025949">
    <property type="entry name" value="PapC-like_C"/>
</dbReference>
<evidence type="ECO:0000256" key="11">
    <source>
        <dbReference type="SAM" id="SignalP"/>
    </source>
</evidence>
<dbReference type="InterPro" id="IPR025885">
    <property type="entry name" value="PapC_N"/>
</dbReference>
<feature type="domain" description="PapC-like C-terminal" evidence="12">
    <location>
        <begin position="860"/>
        <end position="925"/>
    </location>
</feature>
<feature type="signal peptide" evidence="11">
    <location>
        <begin position="1"/>
        <end position="38"/>
    </location>
</feature>
<dbReference type="Gene3D" id="2.60.40.2070">
    <property type="match status" value="1"/>
</dbReference>
<feature type="compositionally biased region" description="Low complexity" evidence="10">
    <location>
        <begin position="104"/>
        <end position="129"/>
    </location>
</feature>
<protein>
    <submittedName>
        <fullName evidence="14">Fimbria/pilus outer membrane usher protein</fullName>
    </submittedName>
</protein>
<feature type="compositionally biased region" description="Low complexity" evidence="10">
    <location>
        <begin position="67"/>
        <end position="83"/>
    </location>
</feature>
<dbReference type="PROSITE" id="PS01151">
    <property type="entry name" value="FIMBRIAL_USHER"/>
    <property type="match status" value="1"/>
</dbReference>
<comment type="similarity">
    <text evidence="2 9">Belongs to the fimbrial export usher family.</text>
</comment>
<accession>A0ABU8IVU2</accession>
<dbReference type="InterPro" id="IPR043142">
    <property type="entry name" value="PapC-like_C_sf"/>
</dbReference>
<dbReference type="Gene3D" id="2.60.40.3110">
    <property type="match status" value="1"/>
</dbReference>
<sequence length="945" mass="100322">MNNCNSKTKFRAVHASPFRLSQASVAVLLALSAAHARAEGAHTAGRQADVFPPADVLDSSASHQGNAGALTSATPTAPAPSAGQDAPETARTRTSASPMKLTLATPSNASATASKPSPSAAQSTASTEPAAVEFNPQFLTGTGAAQTDISRFDKGNVALPGRYRAALYVNQVWVGTAEITLRQLDAPGHPVRPVFDRDLLARIGVDMTRLPANTLAMLDGASDHRGTPLPDLIPQATASFDMGEQRLDVSVPQAMMSRNARGWVDPKFWDDGMPAAVLQYNANVYHSNAAGFANTQSYVGLTAGANIGAWRFRYNGNVTNSTLAGTHVQSMQTYAQRSFAPIKSQLTVGDAFTDGTIFDSFGVRGVQLSTDDRMYPESQRGYAPTVRGIANTNAKVQVRQSGNIIYETTVPPGPFEINDLYPTGYGGDLQVVVTEADGSQHIASLPYSAPVNALREGRWRYSVSAGQYRNTSLNTHPFVFEGGVQRGLNNFVTLYGGSVLGEDYVSAAAGVALDTPVGAFGFDVTQASTDLHSLGNRSGQSLRLSFSRTFAPTDTAVTLAAYRYSTSGFLDYQDAMTLRDLALHGTAFTNNGIQKGRLQLTLNQTLGKYGSVYASGYTQNYWNKTGRDTAFQVGYNTNVGRVGVNVSASRELEVNTARWDNRMMLNLSIPLNIGSTVANTQTSFTHDSNDNSNQIQETFSGAAGKDFDINYGVTAGRTWGSTSGNSINANVGYLTRWSQLRANAGYANGYTQGGFGATGSIVGYDGGVVLTPQTGDTYAVIEAKDAAGARIATSPGVRLNGRGQAAVAGMQPYSLNNIEIDTKGLPLGVQLKTTEHRFAPTAGSVVRVKFDTEDRGRAVLMRVRRLDGDAVPFGADVIDAGGNLVGTVSQGSRAMFYMKTPEGQFRIKWGDSNTQSCTVRYALPKNAKATSTPAAPTVFADAVCE</sequence>
<evidence type="ECO:0000259" key="12">
    <source>
        <dbReference type="Pfam" id="PF13953"/>
    </source>
</evidence>
<evidence type="ECO:0000256" key="2">
    <source>
        <dbReference type="ARBA" id="ARBA00008064"/>
    </source>
</evidence>
<dbReference type="Gene3D" id="2.60.40.2610">
    <property type="entry name" value="Outer membrane usher protein FimD, plug domain"/>
    <property type="match status" value="1"/>
</dbReference>
<reference evidence="14 15" key="1">
    <citation type="journal article" date="2022" name="Arch. Microbiol.">
        <title>Paraburkholderia bengalensis sp. nov. isolated from roots of Oryza sativa, IR64.</title>
        <authorList>
            <person name="Nag P."/>
            <person name="Mondal N."/>
            <person name="Sarkar J."/>
            <person name="Das S."/>
        </authorList>
    </citation>
    <scope>NUCLEOTIDE SEQUENCE [LARGE SCALE GENOMIC DNA]</scope>
    <source>
        <strain evidence="14 15">IR64_4_BI</strain>
    </source>
</reference>
<evidence type="ECO:0000313" key="15">
    <source>
        <dbReference type="Proteomes" id="UP001386437"/>
    </source>
</evidence>
<evidence type="ECO:0000256" key="8">
    <source>
        <dbReference type="ARBA" id="ARBA00023237"/>
    </source>
</evidence>
<organism evidence="14 15">
    <name type="scientific">Paraburkholderia bengalensis</name>
    <dbReference type="NCBI Taxonomy" id="2747562"/>
    <lineage>
        <taxon>Bacteria</taxon>
        <taxon>Pseudomonadati</taxon>
        <taxon>Pseudomonadota</taxon>
        <taxon>Betaproteobacteria</taxon>
        <taxon>Burkholderiales</taxon>
        <taxon>Burkholderiaceae</taxon>
        <taxon>Paraburkholderia</taxon>
    </lineage>
</organism>
<comment type="subcellular location">
    <subcellularLocation>
        <location evidence="1 9">Cell outer membrane</location>
        <topology evidence="1 9">Multi-pass membrane protein</topology>
    </subcellularLocation>
</comment>
<proteinExistence type="inferred from homology"/>
<dbReference type="InterPro" id="IPR018030">
    <property type="entry name" value="Fimbrial_membr_usher_CS"/>
</dbReference>
<keyword evidence="5 9" id="KW-0812">Transmembrane</keyword>
<dbReference type="SUPFAM" id="SSF141729">
    <property type="entry name" value="FimD N-terminal domain-like"/>
    <property type="match status" value="1"/>
</dbReference>
<keyword evidence="4" id="KW-1134">Transmembrane beta strand</keyword>
<evidence type="ECO:0000256" key="5">
    <source>
        <dbReference type="ARBA" id="ARBA00022692"/>
    </source>
</evidence>
<evidence type="ECO:0000313" key="14">
    <source>
        <dbReference type="EMBL" id="MEI5999518.1"/>
    </source>
</evidence>
<dbReference type="Pfam" id="PF13953">
    <property type="entry name" value="PapC_C"/>
    <property type="match status" value="1"/>
</dbReference>
<evidence type="ECO:0000256" key="1">
    <source>
        <dbReference type="ARBA" id="ARBA00004571"/>
    </source>
</evidence>
<dbReference type="PANTHER" id="PTHR30451">
    <property type="entry name" value="OUTER MEMBRANE USHER PROTEIN"/>
    <property type="match status" value="1"/>
</dbReference>
<dbReference type="PANTHER" id="PTHR30451:SF20">
    <property type="entry name" value="FIMBRIAE USHER"/>
    <property type="match status" value="1"/>
</dbReference>
<comment type="caution">
    <text evidence="14">The sequence shown here is derived from an EMBL/GenBank/DDBJ whole genome shotgun (WGS) entry which is preliminary data.</text>
</comment>
<dbReference type="InterPro" id="IPR042186">
    <property type="entry name" value="FimD_plug_dom"/>
</dbReference>